<evidence type="ECO:0000256" key="6">
    <source>
        <dbReference type="ARBA" id="ARBA00023136"/>
    </source>
</evidence>
<evidence type="ECO:0000259" key="8">
    <source>
        <dbReference type="PROSITE" id="PS50928"/>
    </source>
</evidence>
<keyword evidence="4 7" id="KW-0812">Transmembrane</keyword>
<name>A0A268RUV1_SHOCL</name>
<feature type="transmembrane region" description="Helical" evidence="7">
    <location>
        <begin position="81"/>
        <end position="103"/>
    </location>
</feature>
<evidence type="ECO:0000256" key="2">
    <source>
        <dbReference type="ARBA" id="ARBA00022448"/>
    </source>
</evidence>
<feature type="transmembrane region" description="Helical" evidence="7">
    <location>
        <begin position="141"/>
        <end position="161"/>
    </location>
</feature>
<comment type="caution">
    <text evidence="9">The sequence shown here is derived from an EMBL/GenBank/DDBJ whole genome shotgun (WGS) entry which is preliminary data.</text>
</comment>
<evidence type="ECO:0000256" key="3">
    <source>
        <dbReference type="ARBA" id="ARBA00022475"/>
    </source>
</evidence>
<dbReference type="Pfam" id="PF00528">
    <property type="entry name" value="BPD_transp_1"/>
    <property type="match status" value="1"/>
</dbReference>
<proteinExistence type="inferred from homology"/>
<keyword evidence="6 7" id="KW-0472">Membrane</keyword>
<dbReference type="PROSITE" id="PS50928">
    <property type="entry name" value="ABC_TM1"/>
    <property type="match status" value="1"/>
</dbReference>
<dbReference type="PANTHER" id="PTHR43744:SF12">
    <property type="entry name" value="ABC TRANSPORTER PERMEASE PROTEIN MG189-RELATED"/>
    <property type="match status" value="1"/>
</dbReference>
<sequence length="282" mass="31598">MEGRTKVKKTQSFGKIMLYVTLIIASLLAVFPFYWMFVMATNPSHLINQTPPVVIPGTELVRNFQNVMANVDFFGAFKNSFIVSISVTIGTLFLCSLAGFAFAKLDFPWKKFWFAAILVTMMVPPQLGLIPQYFIITELGWLSDLRAVIVPGLINAFGIFWMRQYIKDSIPDALIEAGKIDGCSTFRMYWNVVVPAIAPAFATLGIIVFMNVWNDFLWPLVVLQDSASHTLQVALRSLNDSYVNDYGMIMSGTLWATAPLIAIFLLFNRFFINSLTQGAVKG</sequence>
<feature type="transmembrane region" description="Helical" evidence="7">
    <location>
        <begin position="112"/>
        <end position="135"/>
    </location>
</feature>
<dbReference type="RefSeq" id="WP_095239579.1">
    <property type="nucleotide sequence ID" value="NZ_CP155469.1"/>
</dbReference>
<dbReference type="AlphaFoldDB" id="A0A268RUV1"/>
<reference evidence="9 10" key="1">
    <citation type="submission" date="2017-07" db="EMBL/GenBank/DDBJ databases">
        <title>Isolation and whole genome analysis of endospore-forming bacteria from heroin.</title>
        <authorList>
            <person name="Kalinowski J."/>
            <person name="Ahrens B."/>
            <person name="Al-Dilaimi A."/>
            <person name="Winkler A."/>
            <person name="Wibberg D."/>
            <person name="Schleenbecker U."/>
            <person name="Ruckert C."/>
            <person name="Wolfel R."/>
            <person name="Grass G."/>
        </authorList>
    </citation>
    <scope>NUCLEOTIDE SEQUENCE [LARGE SCALE GENOMIC DNA]</scope>
    <source>
        <strain evidence="9 10">7523-2</strain>
    </source>
</reference>
<keyword evidence="5 7" id="KW-1133">Transmembrane helix</keyword>
<evidence type="ECO:0000256" key="4">
    <source>
        <dbReference type="ARBA" id="ARBA00022692"/>
    </source>
</evidence>
<feature type="transmembrane region" description="Helical" evidence="7">
    <location>
        <begin position="189"/>
        <end position="213"/>
    </location>
</feature>
<dbReference type="CDD" id="cd06261">
    <property type="entry name" value="TM_PBP2"/>
    <property type="match status" value="1"/>
</dbReference>
<feature type="transmembrane region" description="Helical" evidence="7">
    <location>
        <begin position="246"/>
        <end position="267"/>
    </location>
</feature>
<dbReference type="InterPro" id="IPR000515">
    <property type="entry name" value="MetI-like"/>
</dbReference>
<dbReference type="Proteomes" id="UP000216133">
    <property type="component" value="Unassembled WGS sequence"/>
</dbReference>
<evidence type="ECO:0000313" key="9">
    <source>
        <dbReference type="EMBL" id="PAF24012.1"/>
    </source>
</evidence>
<keyword evidence="3" id="KW-1003">Cell membrane</keyword>
<dbReference type="GO" id="GO:0055085">
    <property type="term" value="P:transmembrane transport"/>
    <property type="evidence" value="ECO:0007669"/>
    <property type="project" value="InterPro"/>
</dbReference>
<organism evidence="9 10">
    <name type="scientific">Shouchella clausii</name>
    <name type="common">Alkalihalobacillus clausii</name>
    <dbReference type="NCBI Taxonomy" id="79880"/>
    <lineage>
        <taxon>Bacteria</taxon>
        <taxon>Bacillati</taxon>
        <taxon>Bacillota</taxon>
        <taxon>Bacilli</taxon>
        <taxon>Bacillales</taxon>
        <taxon>Bacillaceae</taxon>
        <taxon>Shouchella</taxon>
    </lineage>
</organism>
<comment type="subcellular location">
    <subcellularLocation>
        <location evidence="1 7">Cell membrane</location>
        <topology evidence="1 7">Multi-pass membrane protein</topology>
    </subcellularLocation>
</comment>
<gene>
    <name evidence="9" type="ORF">CHH61_20820</name>
</gene>
<dbReference type="PANTHER" id="PTHR43744">
    <property type="entry name" value="ABC TRANSPORTER PERMEASE PROTEIN MG189-RELATED-RELATED"/>
    <property type="match status" value="1"/>
</dbReference>
<evidence type="ECO:0000256" key="5">
    <source>
        <dbReference type="ARBA" id="ARBA00022989"/>
    </source>
</evidence>
<dbReference type="EMBL" id="NPBS01000130">
    <property type="protein sequence ID" value="PAF24012.1"/>
    <property type="molecule type" value="Genomic_DNA"/>
</dbReference>
<evidence type="ECO:0000256" key="1">
    <source>
        <dbReference type="ARBA" id="ARBA00004651"/>
    </source>
</evidence>
<protein>
    <submittedName>
        <fullName evidence="9">Sugar ABC transporter permease</fullName>
    </submittedName>
</protein>
<keyword evidence="2 7" id="KW-0813">Transport</keyword>
<dbReference type="InterPro" id="IPR035906">
    <property type="entry name" value="MetI-like_sf"/>
</dbReference>
<dbReference type="SUPFAM" id="SSF161098">
    <property type="entry name" value="MetI-like"/>
    <property type="match status" value="1"/>
</dbReference>
<feature type="transmembrane region" description="Helical" evidence="7">
    <location>
        <begin position="16"/>
        <end position="37"/>
    </location>
</feature>
<dbReference type="GO" id="GO:0005886">
    <property type="term" value="C:plasma membrane"/>
    <property type="evidence" value="ECO:0007669"/>
    <property type="project" value="UniProtKB-SubCell"/>
</dbReference>
<evidence type="ECO:0000256" key="7">
    <source>
        <dbReference type="RuleBase" id="RU363032"/>
    </source>
</evidence>
<evidence type="ECO:0000313" key="10">
    <source>
        <dbReference type="Proteomes" id="UP000216133"/>
    </source>
</evidence>
<feature type="domain" description="ABC transmembrane type-1" evidence="8">
    <location>
        <begin position="77"/>
        <end position="267"/>
    </location>
</feature>
<accession>A0A268RUV1</accession>
<dbReference type="Gene3D" id="1.10.3720.10">
    <property type="entry name" value="MetI-like"/>
    <property type="match status" value="1"/>
</dbReference>
<comment type="similarity">
    <text evidence="7">Belongs to the binding-protein-dependent transport system permease family.</text>
</comment>